<dbReference type="RefSeq" id="WP_163481807.1">
    <property type="nucleotide sequence ID" value="NZ_JAAGWF010000010.1"/>
</dbReference>
<dbReference type="Gene3D" id="3.30.70.20">
    <property type="match status" value="1"/>
</dbReference>
<evidence type="ECO:0000256" key="3">
    <source>
        <dbReference type="ARBA" id="ARBA00022723"/>
    </source>
</evidence>
<keyword evidence="5" id="KW-0408">Iron</keyword>
<keyword evidence="7" id="KW-0003">3Fe-4S</keyword>
<dbReference type="Proteomes" id="UP000470246">
    <property type="component" value="Unassembled WGS sequence"/>
</dbReference>
<gene>
    <name evidence="8" type="ORF">GCU56_11200</name>
</gene>
<protein>
    <submittedName>
        <fullName evidence="8">Ferredoxin</fullName>
    </submittedName>
</protein>
<dbReference type="SUPFAM" id="SSF54862">
    <property type="entry name" value="4Fe-4S ferredoxins"/>
    <property type="match status" value="1"/>
</dbReference>
<evidence type="ECO:0000256" key="5">
    <source>
        <dbReference type="ARBA" id="ARBA00023004"/>
    </source>
</evidence>
<keyword evidence="9" id="KW-1185">Reference proteome</keyword>
<evidence type="ECO:0000256" key="4">
    <source>
        <dbReference type="ARBA" id="ARBA00022982"/>
    </source>
</evidence>
<dbReference type="GO" id="GO:0051538">
    <property type="term" value="F:3 iron, 4 sulfur cluster binding"/>
    <property type="evidence" value="ECO:0007669"/>
    <property type="project" value="UniProtKB-KW"/>
</dbReference>
<evidence type="ECO:0000256" key="2">
    <source>
        <dbReference type="ARBA" id="ARBA00022448"/>
    </source>
</evidence>
<keyword evidence="4" id="KW-0249">Electron transport</keyword>
<evidence type="ECO:0000256" key="6">
    <source>
        <dbReference type="ARBA" id="ARBA00023014"/>
    </source>
</evidence>
<evidence type="ECO:0000256" key="1">
    <source>
        <dbReference type="ARBA" id="ARBA00001927"/>
    </source>
</evidence>
<comment type="caution">
    <text evidence="8">The sequence shown here is derived from an EMBL/GenBank/DDBJ whole genome shotgun (WGS) entry which is preliminary data.</text>
</comment>
<reference evidence="8 9" key="1">
    <citation type="submission" date="2020-02" db="EMBL/GenBank/DDBJ databases">
        <title>Geodermatophilus sabuli CPCC 205279 I12A-02694.</title>
        <authorList>
            <person name="Jiang Z."/>
        </authorList>
    </citation>
    <scope>NUCLEOTIDE SEQUENCE [LARGE SCALE GENOMIC DNA]</scope>
    <source>
        <strain evidence="8 9">I12A-02694</strain>
    </source>
</reference>
<dbReference type="EMBL" id="JAAGWF010000010">
    <property type="protein sequence ID" value="NEK58439.1"/>
    <property type="molecule type" value="Genomic_DNA"/>
</dbReference>
<evidence type="ECO:0000313" key="8">
    <source>
        <dbReference type="EMBL" id="NEK58439.1"/>
    </source>
</evidence>
<evidence type="ECO:0000313" key="9">
    <source>
        <dbReference type="Proteomes" id="UP000470246"/>
    </source>
</evidence>
<proteinExistence type="predicted"/>
<accession>A0A7K3W0N7</accession>
<name>A0A7K3W0N7_9ACTN</name>
<dbReference type="PANTHER" id="PTHR36923:SF3">
    <property type="entry name" value="FERREDOXIN"/>
    <property type="match status" value="1"/>
</dbReference>
<keyword evidence="3" id="KW-0479">Metal-binding</keyword>
<organism evidence="8 9">
    <name type="scientific">Geodermatophilus sabuli</name>
    <dbReference type="NCBI Taxonomy" id="1564158"/>
    <lineage>
        <taxon>Bacteria</taxon>
        <taxon>Bacillati</taxon>
        <taxon>Actinomycetota</taxon>
        <taxon>Actinomycetes</taxon>
        <taxon>Geodermatophilales</taxon>
        <taxon>Geodermatophilaceae</taxon>
        <taxon>Geodermatophilus</taxon>
    </lineage>
</organism>
<keyword evidence="6" id="KW-0411">Iron-sulfur</keyword>
<dbReference type="GO" id="GO:0046872">
    <property type="term" value="F:metal ion binding"/>
    <property type="evidence" value="ECO:0007669"/>
    <property type="project" value="UniProtKB-KW"/>
</dbReference>
<evidence type="ECO:0000256" key="7">
    <source>
        <dbReference type="ARBA" id="ARBA00023291"/>
    </source>
</evidence>
<dbReference type="PANTHER" id="PTHR36923">
    <property type="entry name" value="FERREDOXIN"/>
    <property type="match status" value="1"/>
</dbReference>
<dbReference type="Pfam" id="PF13370">
    <property type="entry name" value="Fer4_13"/>
    <property type="match status" value="1"/>
</dbReference>
<comment type="cofactor">
    <cofactor evidence="1">
        <name>[3Fe-4S] cluster</name>
        <dbReference type="ChEBI" id="CHEBI:21137"/>
    </cofactor>
</comment>
<sequence length="73" mass="7609">MPHTVSVDKEICISSGKCVADAPAVFRFDDDELAEAVDPTPTVDDGFLVAVARNCPSGAITVYGGQGEPIDLD</sequence>
<dbReference type="InterPro" id="IPR051269">
    <property type="entry name" value="Fe-S_cluster_ET"/>
</dbReference>
<keyword evidence="2" id="KW-0813">Transport</keyword>
<dbReference type="AlphaFoldDB" id="A0A7K3W0N7"/>